<organism evidence="2 3">
    <name type="scientific">Pleuronectes platessa</name>
    <name type="common">European plaice</name>
    <dbReference type="NCBI Taxonomy" id="8262"/>
    <lineage>
        <taxon>Eukaryota</taxon>
        <taxon>Metazoa</taxon>
        <taxon>Chordata</taxon>
        <taxon>Craniata</taxon>
        <taxon>Vertebrata</taxon>
        <taxon>Euteleostomi</taxon>
        <taxon>Actinopterygii</taxon>
        <taxon>Neopterygii</taxon>
        <taxon>Teleostei</taxon>
        <taxon>Neoteleostei</taxon>
        <taxon>Acanthomorphata</taxon>
        <taxon>Carangaria</taxon>
        <taxon>Pleuronectiformes</taxon>
        <taxon>Pleuronectoidei</taxon>
        <taxon>Pleuronectidae</taxon>
        <taxon>Pleuronectes</taxon>
    </lineage>
</organism>
<protein>
    <submittedName>
        <fullName evidence="2">Uncharacterized protein</fullName>
    </submittedName>
</protein>
<reference evidence="2" key="1">
    <citation type="submission" date="2020-03" db="EMBL/GenBank/DDBJ databases">
        <authorList>
            <person name="Weist P."/>
        </authorList>
    </citation>
    <scope>NUCLEOTIDE SEQUENCE</scope>
</reference>
<evidence type="ECO:0000313" key="2">
    <source>
        <dbReference type="EMBL" id="CAB1414207.1"/>
    </source>
</evidence>
<dbReference type="AlphaFoldDB" id="A0A9N7TJR4"/>
<keyword evidence="3" id="KW-1185">Reference proteome</keyword>
<evidence type="ECO:0000256" key="1">
    <source>
        <dbReference type="SAM" id="MobiDB-lite"/>
    </source>
</evidence>
<feature type="region of interest" description="Disordered" evidence="1">
    <location>
        <begin position="77"/>
        <end position="106"/>
    </location>
</feature>
<feature type="compositionally biased region" description="Pro residues" evidence="1">
    <location>
        <begin position="1"/>
        <end position="11"/>
    </location>
</feature>
<accession>A0A9N7TJR4</accession>
<evidence type="ECO:0000313" key="3">
    <source>
        <dbReference type="Proteomes" id="UP001153269"/>
    </source>
</evidence>
<feature type="region of interest" description="Disordered" evidence="1">
    <location>
        <begin position="1"/>
        <end position="31"/>
    </location>
</feature>
<name>A0A9N7TJR4_PLEPL</name>
<proteinExistence type="predicted"/>
<sequence length="106" mass="11777">MKSPLFDPPPFSALHQHNRDHHQGLQPNNMPLLPATISEQKATNLVIPALLVLVSLVLSHVRGCVLQRLQLEPCEGSDKCVLSSSHPPPRRNKDSDNWILPVPTLQ</sequence>
<comment type="caution">
    <text evidence="2">The sequence shown here is derived from an EMBL/GenBank/DDBJ whole genome shotgun (WGS) entry which is preliminary data.</text>
</comment>
<dbReference type="Proteomes" id="UP001153269">
    <property type="component" value="Unassembled WGS sequence"/>
</dbReference>
<gene>
    <name evidence="2" type="ORF">PLEPLA_LOCUS1914</name>
</gene>
<dbReference type="EMBL" id="CADEAL010000091">
    <property type="protein sequence ID" value="CAB1414207.1"/>
    <property type="molecule type" value="Genomic_DNA"/>
</dbReference>